<evidence type="ECO:0000313" key="2">
    <source>
        <dbReference type="Proteomes" id="UP000178615"/>
    </source>
</evidence>
<sequence>MKNLAGEETADIDIRKELQHAGITVHEVPKGRTEVPYTLIGKLPCKKSGEFKFTRAWYYWVVSGPVPLNVAKELYSTAIGKRDVRVVGHCGCPPPEEWVENGFINSYHIDSQEGLDFFVKTLRKHNII</sequence>
<accession>A0A1F4ULY0</accession>
<comment type="caution">
    <text evidence="1">The sequence shown here is derived from an EMBL/GenBank/DDBJ whole genome shotgun (WGS) entry which is preliminary data.</text>
</comment>
<evidence type="ECO:0000313" key="1">
    <source>
        <dbReference type="EMBL" id="OGC45213.1"/>
    </source>
</evidence>
<reference evidence="1 2" key="1">
    <citation type="journal article" date="2016" name="Nat. Commun.">
        <title>Thousands of microbial genomes shed light on interconnected biogeochemical processes in an aquifer system.</title>
        <authorList>
            <person name="Anantharaman K."/>
            <person name="Brown C.T."/>
            <person name="Hug L.A."/>
            <person name="Sharon I."/>
            <person name="Castelle C.J."/>
            <person name="Probst A.J."/>
            <person name="Thomas B.C."/>
            <person name="Singh A."/>
            <person name="Wilkins M.J."/>
            <person name="Karaoz U."/>
            <person name="Brodie E.L."/>
            <person name="Williams K.H."/>
            <person name="Hubbard S.S."/>
            <person name="Banfield J.F."/>
        </authorList>
    </citation>
    <scope>NUCLEOTIDE SEQUENCE [LARGE SCALE GENOMIC DNA]</scope>
</reference>
<dbReference type="AlphaFoldDB" id="A0A1F4ULY0"/>
<protein>
    <submittedName>
        <fullName evidence="1">Uncharacterized protein</fullName>
    </submittedName>
</protein>
<proteinExistence type="predicted"/>
<dbReference type="EMBL" id="MEUV01000045">
    <property type="protein sequence ID" value="OGC45213.1"/>
    <property type="molecule type" value="Genomic_DNA"/>
</dbReference>
<dbReference type="Proteomes" id="UP000178615">
    <property type="component" value="Unassembled WGS sequence"/>
</dbReference>
<gene>
    <name evidence="1" type="ORF">A2V49_01230</name>
</gene>
<name>A0A1F4ULY0_UNCKA</name>
<organism evidence="1 2">
    <name type="scientific">candidate division WWE3 bacterium RBG_19FT_COMBO_34_6</name>
    <dbReference type="NCBI Taxonomy" id="1802612"/>
    <lineage>
        <taxon>Bacteria</taxon>
        <taxon>Katanobacteria</taxon>
    </lineage>
</organism>